<accession>A0A2H0LLC6</accession>
<evidence type="ECO:0000256" key="1">
    <source>
        <dbReference type="SAM" id="Phobius"/>
    </source>
</evidence>
<evidence type="ECO:0000313" key="3">
    <source>
        <dbReference type="Proteomes" id="UP000230859"/>
    </source>
</evidence>
<keyword evidence="1" id="KW-1133">Transmembrane helix</keyword>
<keyword evidence="1" id="KW-0812">Transmembrane</keyword>
<proteinExistence type="predicted"/>
<reference evidence="2 3" key="1">
    <citation type="submission" date="2017-09" db="EMBL/GenBank/DDBJ databases">
        <title>Depth-based differentiation of microbial function through sediment-hosted aquifers and enrichment of novel symbionts in the deep terrestrial subsurface.</title>
        <authorList>
            <person name="Probst A.J."/>
            <person name="Ladd B."/>
            <person name="Jarett J.K."/>
            <person name="Geller-Mcgrath D.E."/>
            <person name="Sieber C.M."/>
            <person name="Emerson J.B."/>
            <person name="Anantharaman K."/>
            <person name="Thomas B.C."/>
            <person name="Malmstrom R."/>
            <person name="Stieglmeier M."/>
            <person name="Klingl A."/>
            <person name="Woyke T."/>
            <person name="Ryan C.M."/>
            <person name="Banfield J.F."/>
        </authorList>
    </citation>
    <scope>NUCLEOTIDE SEQUENCE [LARGE SCALE GENOMIC DNA]</scope>
    <source>
        <strain evidence="2">CG11_big_fil_rev_8_21_14_0_20_45_26</strain>
    </source>
</reference>
<feature type="transmembrane region" description="Helical" evidence="1">
    <location>
        <begin position="36"/>
        <end position="55"/>
    </location>
</feature>
<name>A0A2H0LLC6_9BACT</name>
<comment type="caution">
    <text evidence="2">The sequence shown here is derived from an EMBL/GenBank/DDBJ whole genome shotgun (WGS) entry which is preliminary data.</text>
</comment>
<dbReference type="Pfam" id="PF19588">
    <property type="entry name" value="SxtJ"/>
    <property type="match status" value="1"/>
</dbReference>
<dbReference type="Proteomes" id="UP000230859">
    <property type="component" value="Unassembled WGS sequence"/>
</dbReference>
<keyword evidence="1" id="KW-0472">Membrane</keyword>
<dbReference type="InterPro" id="IPR045781">
    <property type="entry name" value="SxtJ"/>
</dbReference>
<evidence type="ECO:0008006" key="4">
    <source>
        <dbReference type="Google" id="ProtNLM"/>
    </source>
</evidence>
<gene>
    <name evidence="2" type="ORF">COV74_09540</name>
</gene>
<dbReference type="AlphaFoldDB" id="A0A2H0LLC6"/>
<dbReference type="EMBL" id="PCVY01000072">
    <property type="protein sequence ID" value="PIQ85191.1"/>
    <property type="molecule type" value="Genomic_DNA"/>
</dbReference>
<evidence type="ECO:0000313" key="2">
    <source>
        <dbReference type="EMBL" id="PIQ85191.1"/>
    </source>
</evidence>
<sequence length="133" mass="15862">MNSQPKSVKDLKKFAHVMAIAFFVIGFLLFLKHHEIAKIFFGLVLIFEGCGLIYPEALRPVEAAWMKLAHMLGWFNTRVLLSILFYVILTPLRFMIWVMRKDLLAQKLERHSLSYWQPRAEDKFKPERYERLY</sequence>
<organism evidence="2 3">
    <name type="scientific">Candidatus Abzuiibacterium crystallinum</name>
    <dbReference type="NCBI Taxonomy" id="1974748"/>
    <lineage>
        <taxon>Bacteria</taxon>
        <taxon>Pseudomonadati</taxon>
        <taxon>Candidatus Omnitrophota</taxon>
        <taxon>Candidatus Abzuiibacterium</taxon>
    </lineage>
</organism>
<feature type="transmembrane region" description="Helical" evidence="1">
    <location>
        <begin position="75"/>
        <end position="98"/>
    </location>
</feature>
<protein>
    <recommendedName>
        <fullName evidence="4">SxtJ</fullName>
    </recommendedName>
</protein>
<feature type="transmembrane region" description="Helical" evidence="1">
    <location>
        <begin position="14"/>
        <end position="31"/>
    </location>
</feature>